<evidence type="ECO:0000256" key="3">
    <source>
        <dbReference type="ARBA" id="ARBA00023122"/>
    </source>
</evidence>
<dbReference type="SMART" id="SM00116">
    <property type="entry name" value="CBS"/>
    <property type="match status" value="4"/>
</dbReference>
<evidence type="ECO:0000256" key="1">
    <source>
        <dbReference type="ARBA" id="ARBA00006750"/>
    </source>
</evidence>
<dbReference type="Pfam" id="PF00571">
    <property type="entry name" value="CBS"/>
    <property type="match status" value="3"/>
</dbReference>
<feature type="compositionally biased region" description="Basic and acidic residues" evidence="5">
    <location>
        <begin position="1036"/>
        <end position="1054"/>
    </location>
</feature>
<organism evidence="8 9">
    <name type="scientific">Purpureocillium lavendulum</name>
    <dbReference type="NCBI Taxonomy" id="1247861"/>
    <lineage>
        <taxon>Eukaryota</taxon>
        <taxon>Fungi</taxon>
        <taxon>Dikarya</taxon>
        <taxon>Ascomycota</taxon>
        <taxon>Pezizomycotina</taxon>
        <taxon>Sordariomycetes</taxon>
        <taxon>Hypocreomycetidae</taxon>
        <taxon>Hypocreales</taxon>
        <taxon>Ophiocordycipitaceae</taxon>
        <taxon>Purpureocillium</taxon>
    </lineage>
</organism>
<accession>A0AB34FL07</accession>
<dbReference type="GO" id="GO:0019901">
    <property type="term" value="F:protein kinase binding"/>
    <property type="evidence" value="ECO:0007669"/>
    <property type="project" value="TreeGrafter"/>
</dbReference>
<name>A0AB34FL07_9HYPO</name>
<feature type="compositionally biased region" description="Polar residues" evidence="5">
    <location>
        <begin position="551"/>
        <end position="561"/>
    </location>
</feature>
<dbReference type="PROSITE" id="PS50238">
    <property type="entry name" value="RHOGAP"/>
    <property type="match status" value="1"/>
</dbReference>
<dbReference type="CDD" id="cd04618">
    <property type="entry name" value="CBS_euAMPK_gamma-like_repeat1"/>
    <property type="match status" value="1"/>
</dbReference>
<protein>
    <submittedName>
        <fullName evidence="8">Amidase</fullName>
    </submittedName>
</protein>
<feature type="compositionally biased region" description="Basic and acidic residues" evidence="5">
    <location>
        <begin position="1369"/>
        <end position="1417"/>
    </location>
</feature>
<dbReference type="CDD" id="cd00159">
    <property type="entry name" value="RhoGAP"/>
    <property type="match status" value="1"/>
</dbReference>
<feature type="domain" description="Rho-GAP" evidence="6">
    <location>
        <begin position="725"/>
        <end position="1001"/>
    </location>
</feature>
<dbReference type="GO" id="GO:0031588">
    <property type="term" value="C:nucleotide-activated protein kinase complex"/>
    <property type="evidence" value="ECO:0007669"/>
    <property type="project" value="TreeGrafter"/>
</dbReference>
<dbReference type="Gene3D" id="3.10.580.10">
    <property type="entry name" value="CBS-domain"/>
    <property type="match status" value="2"/>
</dbReference>
<proteinExistence type="inferred from homology"/>
<dbReference type="InterPro" id="IPR000644">
    <property type="entry name" value="CBS_dom"/>
</dbReference>
<dbReference type="PANTHER" id="PTHR13780">
    <property type="entry name" value="AMP-ACTIVATED PROTEIN KINASE, GAMMA REGULATORY SUBUNIT"/>
    <property type="match status" value="1"/>
</dbReference>
<evidence type="ECO:0000256" key="5">
    <source>
        <dbReference type="SAM" id="MobiDB-lite"/>
    </source>
</evidence>
<dbReference type="PROSITE" id="PS51371">
    <property type="entry name" value="CBS"/>
    <property type="match status" value="3"/>
</dbReference>
<evidence type="ECO:0000256" key="4">
    <source>
        <dbReference type="PROSITE-ProRule" id="PRU00703"/>
    </source>
</evidence>
<feature type="compositionally biased region" description="Low complexity" evidence="5">
    <location>
        <begin position="1129"/>
        <end position="1147"/>
    </location>
</feature>
<feature type="compositionally biased region" description="Basic and acidic residues" evidence="5">
    <location>
        <begin position="1072"/>
        <end position="1084"/>
    </location>
</feature>
<keyword evidence="2" id="KW-0677">Repeat</keyword>
<feature type="compositionally biased region" description="Low complexity" evidence="5">
    <location>
        <begin position="177"/>
        <end position="189"/>
    </location>
</feature>
<dbReference type="InterPro" id="IPR046342">
    <property type="entry name" value="CBS_dom_sf"/>
</dbReference>
<dbReference type="PANTHER" id="PTHR13780:SF35">
    <property type="entry name" value="LD22662P"/>
    <property type="match status" value="1"/>
</dbReference>
<gene>
    <name evidence="8" type="primary">PRKAG</name>
    <name evidence="8" type="ORF">O9K51_08079</name>
</gene>
<dbReference type="InterPro" id="IPR008936">
    <property type="entry name" value="Rho_GTPase_activation_prot"/>
</dbReference>
<dbReference type="InterPro" id="IPR000198">
    <property type="entry name" value="RhoGAP_dom"/>
</dbReference>
<reference evidence="8" key="1">
    <citation type="submission" date="2023-01" db="EMBL/GenBank/DDBJ databases">
        <title>The growth and conidiation of Purpureocillium lavendulum are regulated by nitrogen source and histone H3K14 acetylation.</title>
        <authorList>
            <person name="Tang P."/>
            <person name="Han J."/>
            <person name="Zhang C."/>
            <person name="Tang P."/>
            <person name="Qi F."/>
            <person name="Zhang K."/>
            <person name="Liang L."/>
        </authorList>
    </citation>
    <scope>NUCLEOTIDE SEQUENCE</scope>
    <source>
        <strain evidence="8">YMF1.00683</strain>
    </source>
</reference>
<dbReference type="Gene3D" id="1.10.555.10">
    <property type="entry name" value="Rho GTPase activation protein"/>
    <property type="match status" value="1"/>
</dbReference>
<dbReference type="SMART" id="SM00324">
    <property type="entry name" value="RhoGAP"/>
    <property type="match status" value="1"/>
</dbReference>
<keyword evidence="9" id="KW-1185">Reference proteome</keyword>
<evidence type="ECO:0000256" key="2">
    <source>
        <dbReference type="ARBA" id="ARBA00022737"/>
    </source>
</evidence>
<evidence type="ECO:0000313" key="9">
    <source>
        <dbReference type="Proteomes" id="UP001163105"/>
    </source>
</evidence>
<feature type="domain" description="CBS" evidence="7">
    <location>
        <begin position="307"/>
        <end position="372"/>
    </location>
</feature>
<evidence type="ECO:0000259" key="7">
    <source>
        <dbReference type="PROSITE" id="PS51371"/>
    </source>
</evidence>
<feature type="domain" description="CBS" evidence="7">
    <location>
        <begin position="457"/>
        <end position="513"/>
    </location>
</feature>
<dbReference type="CDD" id="cd04641">
    <property type="entry name" value="CBS_euAMPK_gamma-like_repeat2"/>
    <property type="match status" value="1"/>
</dbReference>
<feature type="compositionally biased region" description="Low complexity" evidence="5">
    <location>
        <begin position="64"/>
        <end position="100"/>
    </location>
</feature>
<dbReference type="GO" id="GO:0007165">
    <property type="term" value="P:signal transduction"/>
    <property type="evidence" value="ECO:0007669"/>
    <property type="project" value="InterPro"/>
</dbReference>
<dbReference type="GO" id="GO:0019887">
    <property type="term" value="F:protein kinase regulator activity"/>
    <property type="evidence" value="ECO:0007669"/>
    <property type="project" value="TreeGrafter"/>
</dbReference>
<feature type="compositionally biased region" description="Basic residues" evidence="5">
    <location>
        <begin position="1116"/>
        <end position="1128"/>
    </location>
</feature>
<feature type="region of interest" description="Disordered" evidence="5">
    <location>
        <begin position="1"/>
        <end position="150"/>
    </location>
</feature>
<evidence type="ECO:0000259" key="6">
    <source>
        <dbReference type="PROSITE" id="PS50238"/>
    </source>
</evidence>
<dbReference type="InterPro" id="IPR050511">
    <property type="entry name" value="AMPK_gamma/SDS23_families"/>
</dbReference>
<feature type="region of interest" description="Disordered" evidence="5">
    <location>
        <begin position="541"/>
        <end position="571"/>
    </location>
</feature>
<dbReference type="SUPFAM" id="SSF48350">
    <property type="entry name" value="GTPase activation domain, GAP"/>
    <property type="match status" value="1"/>
</dbReference>
<comment type="caution">
    <text evidence="8">The sequence shown here is derived from an EMBL/GenBank/DDBJ whole genome shotgun (WGS) entry which is preliminary data.</text>
</comment>
<feature type="domain" description="CBS" evidence="7">
    <location>
        <begin position="385"/>
        <end position="442"/>
    </location>
</feature>
<feature type="region of interest" description="Disordered" evidence="5">
    <location>
        <begin position="953"/>
        <end position="978"/>
    </location>
</feature>
<dbReference type="EMBL" id="JAQHRD010000006">
    <property type="protein sequence ID" value="KAJ6440188.1"/>
    <property type="molecule type" value="Genomic_DNA"/>
</dbReference>
<feature type="compositionally biased region" description="Low complexity" evidence="5">
    <location>
        <begin position="1"/>
        <end position="43"/>
    </location>
</feature>
<feature type="region of interest" description="Disordered" evidence="5">
    <location>
        <begin position="177"/>
        <end position="203"/>
    </location>
</feature>
<feature type="region of interest" description="Disordered" evidence="5">
    <location>
        <begin position="1029"/>
        <end position="1148"/>
    </location>
</feature>
<dbReference type="GO" id="GO:0005737">
    <property type="term" value="C:cytoplasm"/>
    <property type="evidence" value="ECO:0007669"/>
    <property type="project" value="TreeGrafter"/>
</dbReference>
<dbReference type="GO" id="GO:0016208">
    <property type="term" value="F:AMP binding"/>
    <property type="evidence" value="ECO:0007669"/>
    <property type="project" value="TreeGrafter"/>
</dbReference>
<comment type="similarity">
    <text evidence="1">Belongs to the 5'-AMP-activated protein kinase gamma subunit family.</text>
</comment>
<feature type="region of interest" description="Disordered" evidence="5">
    <location>
        <begin position="1369"/>
        <end position="1483"/>
    </location>
</feature>
<sequence length="1511" mass="162232">MDDSAASPVPAASGAAAAASGAAASATASASASAGAPDPAPQANVVDAPQPAGGARESREPVAVDEAAGAAVGPDASAAAVGPAPVSDSASASSSAAAFAPHPPAVTPSSETSTTTATTPASATPPAPAPPSSTSHHAGPKSHDNPPLPAALRVPHIVAPSSYLRFNKTSPAMAAAAPAAPGAAPGAAADAHHNHPPSPLDRDQQQGIRAIRDFLKVRTSYDVLPLSFRLIVLDTGLLIKKSLNILTQNSIVSAPLWDSDTSRFAGILTSTDYINVIQYYYQFPDEISKLDQFRLSSLRDIEKAIGAIPIETVSVHPSQPLYEACRRMLKTRARRIPLVDVDDETGRETVLSVITQYRILKFIAVNNEQNTVMLKKSVRDINLGTYTNLATARMDSTVLDAIHLMVEHNISCIPIVDAENRVLNAFEAVDVIPCIRGGAYEELDGSIGDALCKRPDESPGIYTCGEGDRLDSIFDTVRKSRVHRLVVVDDDNRLRGVISLSDILKYVLLEGEEDAASHALMPPSQDEEIADIALTRTAATDMAPSTRLPASRSTQQLSTHNPLPPQRLPPSTSSISLAFPYNASVHSLLAQGSRVRSSGTWTASSGELGFLSDTDEVDDRAIYIHEYNRLAKKVMAYGPWLSKTLLLSSGQASAASHDECRADAMQGDAVAKSPDKRGWLHRFLHPNPNRCSSSSAPSHLQPRHKRSVSDLAHMLHSRREPSRVVDIQDMVRLSGKSVLYLPQEYAPGSLVLPTCIRATAQHLAQNATTRGIFRIPGSVRVVTALFDHYCYLAKDSDEIASTVRCANLPGHIPYSTHDVASTFKRLLSVLPGGILGSLSLLDALVAIHSQLNGEPEFPRTKQTKVRARLIALAIGTIKSQFRRELICAVFGLLSLIGRAAEVTPREDGEGRPLPTGDLMGYTALGIVFGPLLVGDLLDQYNMRLATPTSGMLLFPLSPERPRRDRRKPKADSNRIGPPTVDKILIANSLAEMLVSNWRDVVRQMKSLGLHHRRDASSLNLRNGLLRPSASDIAIKMPRDMNENKRSKEAHKDESPEPDTPTMGMSMGTLTPTKEESLGDAESARMEGSTPTTDDSGEKRVGTSGHDVPASGIKGPRGSRSHGQLRSRVRVTVQSPSRSSSSEALSKRGSVKAMAALFETQSQAQDSMQLATLATDNQTKQDTGTCPSTDQLLRGRDVGAAGLLNATRSMATPNQYSDAETSTRELGPVPTLGSMTPYREPPPIAHHLNRPRPLSSPSPVTYGIDHVTDPIPVVAPGSPQCQRSTTVLHSQIRHLQRQLSARAYETAQLKRQLEAQQNAEVGTLSEQLRAANRDMSMWKDRAESAEKRIKVFEKFTTKLRDIRDKMFAERRKDGEKGASGELERVSHATGKREVPVPRCNSQRERCDKPCVDKERDTCEDSGDPNTTDAGVASLRRRKALHGQSPKAAHGAASDSLRPARPGVVVVTGDGTSSPPRRREPSTDDVVAQLLAVAEQLLEVIDGGALESGQGGL</sequence>
<feature type="compositionally biased region" description="Low complexity" evidence="5">
    <location>
        <begin position="107"/>
        <end position="122"/>
    </location>
</feature>
<dbReference type="GO" id="GO:0005634">
    <property type="term" value="C:nucleus"/>
    <property type="evidence" value="ECO:0007669"/>
    <property type="project" value="TreeGrafter"/>
</dbReference>
<evidence type="ECO:0000313" key="8">
    <source>
        <dbReference type="EMBL" id="KAJ6440188.1"/>
    </source>
</evidence>
<dbReference type="SUPFAM" id="SSF54631">
    <property type="entry name" value="CBS-domain pair"/>
    <property type="match status" value="2"/>
</dbReference>
<keyword evidence="3 4" id="KW-0129">CBS domain</keyword>
<dbReference type="Proteomes" id="UP001163105">
    <property type="component" value="Unassembled WGS sequence"/>
</dbReference>